<accession>A0A6A6DEI8</accession>
<evidence type="ECO:0008006" key="4">
    <source>
        <dbReference type="Google" id="ProtNLM"/>
    </source>
</evidence>
<sequence length="117" mass="12265">MKLCTFLFLAIQLSLGLSSPVADHVTSTALSSRDGDTISTNPVDEPLKLRAESLLKRDVQETQTDINKIDKRTAWSDIVISNACAACVAAAAARAGIAGFTMGRGAVSTGFFASFAV</sequence>
<feature type="chain" id="PRO_5025673331" description="Fungal calcium binding protein domain-containing protein" evidence="1">
    <location>
        <begin position="19"/>
        <end position="117"/>
    </location>
</feature>
<gene>
    <name evidence="2" type="ORF">K469DRAFT_682800</name>
</gene>
<dbReference type="EMBL" id="ML994717">
    <property type="protein sequence ID" value="KAF2176006.1"/>
    <property type="molecule type" value="Genomic_DNA"/>
</dbReference>
<evidence type="ECO:0000256" key="1">
    <source>
        <dbReference type="SAM" id="SignalP"/>
    </source>
</evidence>
<evidence type="ECO:0000313" key="2">
    <source>
        <dbReference type="EMBL" id="KAF2176006.1"/>
    </source>
</evidence>
<feature type="signal peptide" evidence="1">
    <location>
        <begin position="1"/>
        <end position="18"/>
    </location>
</feature>
<protein>
    <recommendedName>
        <fullName evidence="4">Fungal calcium binding protein domain-containing protein</fullName>
    </recommendedName>
</protein>
<evidence type="ECO:0000313" key="3">
    <source>
        <dbReference type="Proteomes" id="UP000800200"/>
    </source>
</evidence>
<name>A0A6A6DEI8_9PEZI</name>
<keyword evidence="1" id="KW-0732">Signal</keyword>
<reference evidence="2" key="1">
    <citation type="journal article" date="2020" name="Stud. Mycol.">
        <title>101 Dothideomycetes genomes: a test case for predicting lifestyles and emergence of pathogens.</title>
        <authorList>
            <person name="Haridas S."/>
            <person name="Albert R."/>
            <person name="Binder M."/>
            <person name="Bloem J."/>
            <person name="Labutti K."/>
            <person name="Salamov A."/>
            <person name="Andreopoulos B."/>
            <person name="Baker S."/>
            <person name="Barry K."/>
            <person name="Bills G."/>
            <person name="Bluhm B."/>
            <person name="Cannon C."/>
            <person name="Castanera R."/>
            <person name="Culley D."/>
            <person name="Daum C."/>
            <person name="Ezra D."/>
            <person name="Gonzalez J."/>
            <person name="Henrissat B."/>
            <person name="Kuo A."/>
            <person name="Liang C."/>
            <person name="Lipzen A."/>
            <person name="Lutzoni F."/>
            <person name="Magnuson J."/>
            <person name="Mondo S."/>
            <person name="Nolan M."/>
            <person name="Ohm R."/>
            <person name="Pangilinan J."/>
            <person name="Park H.-J."/>
            <person name="Ramirez L."/>
            <person name="Alfaro M."/>
            <person name="Sun H."/>
            <person name="Tritt A."/>
            <person name="Yoshinaga Y."/>
            <person name="Zwiers L.-H."/>
            <person name="Turgeon B."/>
            <person name="Goodwin S."/>
            <person name="Spatafora J."/>
            <person name="Crous P."/>
            <person name="Grigoriev I."/>
        </authorList>
    </citation>
    <scope>NUCLEOTIDE SEQUENCE</scope>
    <source>
        <strain evidence="2">CBS 207.26</strain>
    </source>
</reference>
<keyword evidence="3" id="KW-1185">Reference proteome</keyword>
<dbReference type="Proteomes" id="UP000800200">
    <property type="component" value="Unassembled WGS sequence"/>
</dbReference>
<proteinExistence type="predicted"/>
<dbReference type="AlphaFoldDB" id="A0A6A6DEI8"/>
<organism evidence="2 3">
    <name type="scientific">Zopfia rhizophila CBS 207.26</name>
    <dbReference type="NCBI Taxonomy" id="1314779"/>
    <lineage>
        <taxon>Eukaryota</taxon>
        <taxon>Fungi</taxon>
        <taxon>Dikarya</taxon>
        <taxon>Ascomycota</taxon>
        <taxon>Pezizomycotina</taxon>
        <taxon>Dothideomycetes</taxon>
        <taxon>Dothideomycetes incertae sedis</taxon>
        <taxon>Zopfiaceae</taxon>
        <taxon>Zopfia</taxon>
    </lineage>
</organism>